<dbReference type="GO" id="GO:0019843">
    <property type="term" value="F:rRNA binding"/>
    <property type="evidence" value="ECO:0007669"/>
    <property type="project" value="UniProtKB-UniRule"/>
</dbReference>
<dbReference type="HAMAP" id="MF_01333_A">
    <property type="entry name" value="Ribosomal_uL5_A"/>
    <property type="match status" value="1"/>
</dbReference>
<protein>
    <recommendedName>
        <fullName evidence="7">Large ribosomal subunit protein uL5</fullName>
    </recommendedName>
</protein>
<dbReference type="FunFam" id="3.30.1440.10:FF:000002">
    <property type="entry name" value="60S ribosomal protein L11"/>
    <property type="match status" value="1"/>
</dbReference>
<comment type="caution">
    <text evidence="11">The sequence shown here is derived from an EMBL/GenBank/DDBJ whole genome shotgun (WGS) entry which is preliminary data.</text>
</comment>
<evidence type="ECO:0000256" key="5">
    <source>
        <dbReference type="ARBA" id="ARBA00022980"/>
    </source>
</evidence>
<keyword evidence="4 7" id="KW-0694">RNA-binding</keyword>
<evidence type="ECO:0000313" key="12">
    <source>
        <dbReference type="Proteomes" id="UP000037210"/>
    </source>
</evidence>
<evidence type="ECO:0000313" key="11">
    <source>
        <dbReference type="EMBL" id="KON31188.1"/>
    </source>
</evidence>
<evidence type="ECO:0000256" key="1">
    <source>
        <dbReference type="ARBA" id="ARBA00008553"/>
    </source>
</evidence>
<keyword evidence="3 7" id="KW-0699">rRNA-binding</keyword>
<keyword evidence="5 7" id="KW-0689">Ribosomal protein</keyword>
<keyword evidence="2 7" id="KW-0820">tRNA-binding</keyword>
<dbReference type="InterPro" id="IPR022803">
    <property type="entry name" value="Ribosomal_uL5_dom_sf"/>
</dbReference>
<evidence type="ECO:0000256" key="6">
    <source>
        <dbReference type="ARBA" id="ARBA00023274"/>
    </source>
</evidence>
<evidence type="ECO:0000256" key="8">
    <source>
        <dbReference type="RuleBase" id="RU003930"/>
    </source>
</evidence>
<feature type="domain" description="Large ribosomal subunit protein uL5 N-terminal" evidence="9">
    <location>
        <begin position="1"/>
        <end position="52"/>
    </location>
</feature>
<evidence type="ECO:0000256" key="4">
    <source>
        <dbReference type="ARBA" id="ARBA00022884"/>
    </source>
</evidence>
<evidence type="ECO:0000256" key="3">
    <source>
        <dbReference type="ARBA" id="ARBA00022730"/>
    </source>
</evidence>
<proteinExistence type="inferred from homology"/>
<dbReference type="GO" id="GO:0005840">
    <property type="term" value="C:ribosome"/>
    <property type="evidence" value="ECO:0007669"/>
    <property type="project" value="UniProtKB-KW"/>
</dbReference>
<dbReference type="AlphaFoldDB" id="A0A0M0BRG2"/>
<accession>A0A0M0BRG2</accession>
<reference evidence="11 12" key="1">
    <citation type="submission" date="2015-06" db="EMBL/GenBank/DDBJ databases">
        <title>New insights into the roles of widespread benthic archaea in carbon and nitrogen cycling.</title>
        <authorList>
            <person name="Lazar C.S."/>
            <person name="Baker B.J."/>
            <person name="Seitz K.W."/>
            <person name="Hyde A.S."/>
            <person name="Dick G.J."/>
            <person name="Hinrichs K.-U."/>
            <person name="Teske A.P."/>
        </authorList>
    </citation>
    <scope>NUCLEOTIDE SEQUENCE [LARGE SCALE GENOMIC DNA]</scope>
    <source>
        <strain evidence="11">DG-45</strain>
    </source>
</reference>
<dbReference type="EMBL" id="LFWZ01000011">
    <property type="protein sequence ID" value="KON31188.1"/>
    <property type="molecule type" value="Genomic_DNA"/>
</dbReference>
<dbReference type="GO" id="GO:0003735">
    <property type="term" value="F:structural constituent of ribosome"/>
    <property type="evidence" value="ECO:0007669"/>
    <property type="project" value="InterPro"/>
</dbReference>
<dbReference type="Pfam" id="PF00281">
    <property type="entry name" value="Ribosomal_L5"/>
    <property type="match status" value="1"/>
</dbReference>
<comment type="subunit">
    <text evidence="7">Part of the 50S ribosomal subunit; contacts the 5S rRNA and probably tRNA. Forms a bridge to the 30S subunit in the 70S ribosome.</text>
</comment>
<evidence type="ECO:0000259" key="10">
    <source>
        <dbReference type="Pfam" id="PF00673"/>
    </source>
</evidence>
<organism evidence="11 12">
    <name type="scientific">miscellaneous Crenarchaeota group-15 archaeon DG-45</name>
    <dbReference type="NCBI Taxonomy" id="1685127"/>
    <lineage>
        <taxon>Archaea</taxon>
        <taxon>Candidatus Bathyarchaeota</taxon>
        <taxon>MCG-15</taxon>
    </lineage>
</organism>
<dbReference type="Proteomes" id="UP000037210">
    <property type="component" value="Unassembled WGS sequence"/>
</dbReference>
<comment type="similarity">
    <text evidence="1 7 8">Belongs to the universal ribosomal protein uL5 family.</text>
</comment>
<dbReference type="InterPro" id="IPR031310">
    <property type="entry name" value="Ribosomal_uL5_N"/>
</dbReference>
<dbReference type="InterPro" id="IPR057266">
    <property type="entry name" value="Ribosomal_uL5_euk/arc-type"/>
</dbReference>
<dbReference type="GO" id="GO:0006412">
    <property type="term" value="P:translation"/>
    <property type="evidence" value="ECO:0007669"/>
    <property type="project" value="UniProtKB-UniRule"/>
</dbReference>
<dbReference type="InterPro" id="IPR031309">
    <property type="entry name" value="Ribosomal_uL5_C"/>
</dbReference>
<dbReference type="PIRSF" id="PIRSF002161">
    <property type="entry name" value="Ribosomal_L5"/>
    <property type="match status" value="1"/>
</dbReference>
<comment type="function">
    <text evidence="7">This is 1 of the proteins that bind and probably mediate the attachment of the 5S RNA into the large ribosomal subunit, where it forms part of the central protuberance. In the 70S ribosome it contacts protein S13 of the 30S subunit (bridge B1b), connecting the 2 subunits; this bridge is implicated in subunit movement. May contact the P site tRNA; the 5S rRNA and some of its associated proteins might help stabilize positioning of ribosome-bound tRNAs.</text>
</comment>
<dbReference type="GO" id="GO:1990904">
    <property type="term" value="C:ribonucleoprotein complex"/>
    <property type="evidence" value="ECO:0007669"/>
    <property type="project" value="UniProtKB-KW"/>
</dbReference>
<evidence type="ECO:0000259" key="9">
    <source>
        <dbReference type="Pfam" id="PF00281"/>
    </source>
</evidence>
<gene>
    <name evidence="7" type="primary">rpl5</name>
    <name evidence="11" type="ORF">AC482_01715</name>
</gene>
<evidence type="ECO:0000256" key="2">
    <source>
        <dbReference type="ARBA" id="ARBA00022555"/>
    </source>
</evidence>
<dbReference type="GO" id="GO:0000049">
    <property type="term" value="F:tRNA binding"/>
    <property type="evidence" value="ECO:0007669"/>
    <property type="project" value="UniProtKB-UniRule"/>
</dbReference>
<dbReference type="Gene3D" id="3.30.1440.10">
    <property type="match status" value="1"/>
</dbReference>
<dbReference type="PATRIC" id="fig|1685127.3.peg.435"/>
<name>A0A0M0BRG2_9ARCH</name>
<feature type="domain" description="Large ribosomal subunit protein uL5 C-terminal" evidence="10">
    <location>
        <begin position="56"/>
        <end position="155"/>
    </location>
</feature>
<dbReference type="NCBIfam" id="NF003258">
    <property type="entry name" value="PRK04219.1"/>
    <property type="match status" value="1"/>
</dbReference>
<dbReference type="SUPFAM" id="SSF55282">
    <property type="entry name" value="RL5-like"/>
    <property type="match status" value="1"/>
</dbReference>
<dbReference type="PANTHER" id="PTHR11994">
    <property type="entry name" value="60S RIBOSOMAL PROTEIN L11-RELATED"/>
    <property type="match status" value="1"/>
</dbReference>
<dbReference type="InterPro" id="IPR022804">
    <property type="entry name" value="Ribosomal_uL5_arc"/>
</dbReference>
<evidence type="ECO:0000256" key="7">
    <source>
        <dbReference type="HAMAP-Rule" id="MF_01333"/>
    </source>
</evidence>
<dbReference type="InterPro" id="IPR002132">
    <property type="entry name" value="Ribosomal_uL5"/>
</dbReference>
<keyword evidence="6 7" id="KW-0687">Ribonucleoprotein</keyword>
<dbReference type="Pfam" id="PF00673">
    <property type="entry name" value="Ribosomal_L5_C"/>
    <property type="match status" value="1"/>
</dbReference>
<sequence length="169" mass="18957">MRRPRIGKVVVNITAGESGEPLNRAMTILERLTGQRPCTRKAKKTIRTFGIRRGEPISCLVTLRGARAEMFLRRALDAVGNRIPPRSFDGSGNVAFGIREHIDIPGTRYDPGLGIVGMDVMVAVERPGYRVARRRRARSKVGRGQRVTKEEAMEFIKSRFGTEVEPRLE</sequence>